<accession>A0A6J4JHW0</accession>
<dbReference type="AlphaFoldDB" id="A0A6J4JHW0"/>
<feature type="region of interest" description="Disordered" evidence="1">
    <location>
        <begin position="1"/>
        <end position="69"/>
    </location>
</feature>
<gene>
    <name evidence="2" type="ORF">AVDCRST_MAG52-3599</name>
</gene>
<evidence type="ECO:0000313" key="2">
    <source>
        <dbReference type="EMBL" id="CAA9277210.1"/>
    </source>
</evidence>
<name>A0A6J4JHW0_9ACTN</name>
<dbReference type="EMBL" id="CADCTN010000241">
    <property type="protein sequence ID" value="CAA9277210.1"/>
    <property type="molecule type" value="Genomic_DNA"/>
</dbReference>
<reference evidence="2" key="1">
    <citation type="submission" date="2020-02" db="EMBL/GenBank/DDBJ databases">
        <authorList>
            <person name="Meier V. D."/>
        </authorList>
    </citation>
    <scope>NUCLEOTIDE SEQUENCE</scope>
    <source>
        <strain evidence="2">AVDCRST_MAG52</strain>
    </source>
</reference>
<proteinExistence type="predicted"/>
<sequence>GEAPLPARLRRRLRARRTCRQGAVRADPARLGTGQGRPAPAERRRYRAGPRGRRPVVGEDPDGHRRPPL</sequence>
<protein>
    <submittedName>
        <fullName evidence="2">Uncharacterized protein</fullName>
    </submittedName>
</protein>
<evidence type="ECO:0000256" key="1">
    <source>
        <dbReference type="SAM" id="MobiDB-lite"/>
    </source>
</evidence>
<organism evidence="2">
    <name type="scientific">uncultured Blastococcus sp</name>
    <dbReference type="NCBI Taxonomy" id="217144"/>
    <lineage>
        <taxon>Bacteria</taxon>
        <taxon>Bacillati</taxon>
        <taxon>Actinomycetota</taxon>
        <taxon>Actinomycetes</taxon>
        <taxon>Geodermatophilales</taxon>
        <taxon>Geodermatophilaceae</taxon>
        <taxon>Blastococcus</taxon>
        <taxon>environmental samples</taxon>
    </lineage>
</organism>
<feature type="compositionally biased region" description="Basic residues" evidence="1">
    <location>
        <begin position="8"/>
        <end position="19"/>
    </location>
</feature>
<feature type="compositionally biased region" description="Basic residues" evidence="1">
    <location>
        <begin position="44"/>
        <end position="54"/>
    </location>
</feature>
<feature type="non-terminal residue" evidence="2">
    <location>
        <position position="69"/>
    </location>
</feature>
<feature type="non-terminal residue" evidence="2">
    <location>
        <position position="1"/>
    </location>
</feature>